<comment type="pathway">
    <text evidence="4">Protein modification; protein ubiquitination.</text>
</comment>
<feature type="region of interest" description="Disordered" evidence="16">
    <location>
        <begin position="2301"/>
        <end position="2327"/>
    </location>
</feature>
<dbReference type="CDD" id="cd14423">
    <property type="entry name" value="CUE_UBR5"/>
    <property type="match status" value="1"/>
</dbReference>
<dbReference type="GO" id="GO:0003723">
    <property type="term" value="F:RNA binding"/>
    <property type="evidence" value="ECO:0007669"/>
    <property type="project" value="InterPro"/>
</dbReference>
<feature type="domain" description="PABC" evidence="18">
    <location>
        <begin position="2629"/>
        <end position="2706"/>
    </location>
</feature>
<feature type="compositionally biased region" description="Basic and acidic residues" evidence="16">
    <location>
        <begin position="327"/>
        <end position="339"/>
    </location>
</feature>
<feature type="compositionally biased region" description="Basic and acidic residues" evidence="16">
    <location>
        <begin position="590"/>
        <end position="603"/>
    </location>
</feature>
<feature type="compositionally biased region" description="Polar residues" evidence="16">
    <location>
        <begin position="2631"/>
        <end position="2646"/>
    </location>
</feature>
<evidence type="ECO:0000256" key="3">
    <source>
        <dbReference type="ARBA" id="ARBA00004496"/>
    </source>
</evidence>
<feature type="compositionally biased region" description="Acidic residues" evidence="16">
    <location>
        <begin position="1613"/>
        <end position="1641"/>
    </location>
</feature>
<dbReference type="GO" id="GO:0000209">
    <property type="term" value="P:protein polyubiquitination"/>
    <property type="evidence" value="ECO:0007669"/>
    <property type="project" value="TreeGrafter"/>
</dbReference>
<feature type="region of interest" description="Disordered" evidence="16">
    <location>
        <begin position="2026"/>
        <end position="2051"/>
    </location>
</feature>
<evidence type="ECO:0000313" key="19">
    <source>
        <dbReference type="EMBL" id="CAE1138306.1"/>
    </source>
</evidence>
<feature type="compositionally biased region" description="Low complexity" evidence="16">
    <location>
        <begin position="1033"/>
        <end position="1047"/>
    </location>
</feature>
<dbReference type="Gene3D" id="1.10.8.10">
    <property type="entry name" value="DNA helicase RuvA subunit, C-terminal domain"/>
    <property type="match status" value="1"/>
</dbReference>
<comment type="subcellular location">
    <subcellularLocation>
        <location evidence="3">Cytoplasm</location>
    </subcellularLocation>
    <subcellularLocation>
        <location evidence="2">Nucleus</location>
    </subcellularLocation>
</comment>
<dbReference type="SMART" id="SM00517">
    <property type="entry name" value="PolyA"/>
    <property type="match status" value="1"/>
</dbReference>
<keyword evidence="7" id="KW-0597">Phosphoprotein</keyword>
<evidence type="ECO:0000256" key="10">
    <source>
        <dbReference type="ARBA" id="ARBA00022771"/>
    </source>
</evidence>
<evidence type="ECO:0000313" key="20">
    <source>
        <dbReference type="Proteomes" id="UP000597762"/>
    </source>
</evidence>
<keyword evidence="13" id="KW-0539">Nucleus</keyword>
<dbReference type="Proteomes" id="UP000597762">
    <property type="component" value="Unassembled WGS sequence"/>
</dbReference>
<evidence type="ECO:0000259" key="17">
    <source>
        <dbReference type="PROSITE" id="PS50237"/>
    </source>
</evidence>
<dbReference type="InterPro" id="IPR024725">
    <property type="entry name" value="UBR5_UBA"/>
</dbReference>
<feature type="compositionally biased region" description="Basic and acidic residues" evidence="16">
    <location>
        <begin position="82"/>
        <end position="100"/>
    </location>
</feature>
<evidence type="ECO:0000256" key="8">
    <source>
        <dbReference type="ARBA" id="ARBA00022679"/>
    </source>
</evidence>
<accession>A0A812AIW5</accession>
<dbReference type="PANTHER" id="PTHR46276">
    <property type="entry name" value="E3 UBIQUITIN-PROTEIN LIGASE UBR5"/>
    <property type="match status" value="1"/>
</dbReference>
<dbReference type="InterPro" id="IPR002004">
    <property type="entry name" value="PABP_HYD_C"/>
</dbReference>
<dbReference type="PROSITE" id="PS50237">
    <property type="entry name" value="HECT"/>
    <property type="match status" value="1"/>
</dbReference>
<evidence type="ECO:0000256" key="14">
    <source>
        <dbReference type="ARBA" id="ARBA00061431"/>
    </source>
</evidence>
<keyword evidence="11 15" id="KW-0833">Ubl conjugation pathway</keyword>
<dbReference type="InterPro" id="IPR036053">
    <property type="entry name" value="PABP-dom"/>
</dbReference>
<proteinExistence type="inferred from homology"/>
<protein>
    <recommendedName>
        <fullName evidence="5">HECT-type E3 ubiquitin transferase</fullName>
        <ecNumber evidence="5">2.3.2.26</ecNumber>
    </recommendedName>
</protein>
<dbReference type="OrthoDB" id="298098at2759"/>
<evidence type="ECO:0000256" key="7">
    <source>
        <dbReference type="ARBA" id="ARBA00022553"/>
    </source>
</evidence>
<dbReference type="Gene3D" id="2.130.10.30">
    <property type="entry name" value="Regulator of chromosome condensation 1/beta-lactamase-inhibitor protein II"/>
    <property type="match status" value="1"/>
</dbReference>
<evidence type="ECO:0000256" key="6">
    <source>
        <dbReference type="ARBA" id="ARBA00022490"/>
    </source>
</evidence>
<dbReference type="FunFam" id="3.30.2160.10:FF:000006">
    <property type="entry name" value="E3 ubiquitin-protein ligase UBR5 isoform X2"/>
    <property type="match status" value="1"/>
</dbReference>
<feature type="region of interest" description="Disordered" evidence="16">
    <location>
        <begin position="2559"/>
        <end position="2647"/>
    </location>
</feature>
<dbReference type="InterPro" id="IPR035983">
    <property type="entry name" value="Hect_E3_ubiquitin_ligase"/>
</dbReference>
<dbReference type="SUPFAM" id="SSF56204">
    <property type="entry name" value="Hect, E3 ligase catalytic domain"/>
    <property type="match status" value="1"/>
</dbReference>
<dbReference type="PROSITE" id="PS51309">
    <property type="entry name" value="PABC"/>
    <property type="match status" value="1"/>
</dbReference>
<keyword evidence="9" id="KW-0479">Metal-binding</keyword>
<gene>
    <name evidence="19" type="ORF">SPHA_196</name>
</gene>
<dbReference type="GO" id="GO:0008270">
    <property type="term" value="F:zinc ion binding"/>
    <property type="evidence" value="ECO:0007669"/>
    <property type="project" value="UniProtKB-KW"/>
</dbReference>
<dbReference type="PANTHER" id="PTHR46276:SF1">
    <property type="entry name" value="E3 UBIQUITIN-PROTEIN LIGASE UBR5"/>
    <property type="match status" value="1"/>
</dbReference>
<evidence type="ECO:0000259" key="18">
    <source>
        <dbReference type="PROSITE" id="PS51309"/>
    </source>
</evidence>
<keyword evidence="8" id="KW-0808">Transferase</keyword>
<dbReference type="FunFam" id="3.30.2410.10:FF:000008">
    <property type="entry name" value="Putative E3 ubiquitin-protein ligase UBR5"/>
    <property type="match status" value="1"/>
</dbReference>
<dbReference type="EMBL" id="CAHIKZ030000002">
    <property type="protein sequence ID" value="CAE1138306.1"/>
    <property type="molecule type" value="Genomic_DNA"/>
</dbReference>
<dbReference type="InterPro" id="IPR009091">
    <property type="entry name" value="RCC1/BLIP-II"/>
</dbReference>
<dbReference type="InterPro" id="IPR003126">
    <property type="entry name" value="Znf_UBR"/>
</dbReference>
<dbReference type="InterPro" id="IPR000569">
    <property type="entry name" value="HECT_dom"/>
</dbReference>
<dbReference type="Pfam" id="PF00632">
    <property type="entry name" value="HECT"/>
    <property type="match status" value="1"/>
</dbReference>
<feature type="region of interest" description="Disordered" evidence="16">
    <location>
        <begin position="327"/>
        <end position="355"/>
    </location>
</feature>
<feature type="compositionally biased region" description="Gly residues" evidence="16">
    <location>
        <begin position="2600"/>
        <end position="2624"/>
    </location>
</feature>
<dbReference type="Gene3D" id="3.90.1750.10">
    <property type="entry name" value="Hect, E3 ligase catalytic domains"/>
    <property type="match status" value="2"/>
</dbReference>
<feature type="compositionally biased region" description="Polar residues" evidence="16">
    <location>
        <begin position="615"/>
        <end position="626"/>
    </location>
</feature>
<dbReference type="GO" id="GO:0090263">
    <property type="term" value="P:positive regulation of canonical Wnt signaling pathway"/>
    <property type="evidence" value="ECO:0007669"/>
    <property type="project" value="TreeGrafter"/>
</dbReference>
<dbReference type="GO" id="GO:0043130">
    <property type="term" value="F:ubiquitin binding"/>
    <property type="evidence" value="ECO:0007669"/>
    <property type="project" value="InterPro"/>
</dbReference>
<feature type="region of interest" description="Disordered" evidence="16">
    <location>
        <begin position="82"/>
        <end position="102"/>
    </location>
</feature>
<feature type="compositionally biased region" description="Basic and acidic residues" evidence="16">
    <location>
        <begin position="1531"/>
        <end position="1548"/>
    </location>
</feature>
<evidence type="ECO:0000256" key="15">
    <source>
        <dbReference type="PROSITE-ProRule" id="PRU00104"/>
    </source>
</evidence>
<evidence type="ECO:0000256" key="16">
    <source>
        <dbReference type="SAM" id="MobiDB-lite"/>
    </source>
</evidence>
<feature type="region of interest" description="Disordered" evidence="16">
    <location>
        <begin position="1445"/>
        <end position="1642"/>
    </location>
</feature>
<feature type="compositionally biased region" description="Acidic residues" evidence="16">
    <location>
        <begin position="1506"/>
        <end position="1530"/>
    </location>
</feature>
<dbReference type="GO" id="GO:0005737">
    <property type="term" value="C:cytoplasm"/>
    <property type="evidence" value="ECO:0007669"/>
    <property type="project" value="UniProtKB-SubCell"/>
</dbReference>
<dbReference type="GO" id="GO:0005634">
    <property type="term" value="C:nucleus"/>
    <property type="evidence" value="ECO:0007669"/>
    <property type="project" value="UniProtKB-SubCell"/>
</dbReference>
<feature type="compositionally biased region" description="Basic and acidic residues" evidence="16">
    <location>
        <begin position="2559"/>
        <end position="2582"/>
    </location>
</feature>
<dbReference type="Gene3D" id="3.30.2160.10">
    <property type="entry name" value="Hect, E3 ligase catalytic domain"/>
    <property type="match status" value="1"/>
</dbReference>
<dbReference type="Gene3D" id="3.30.2410.10">
    <property type="entry name" value="Hect, E3 ligase catalytic domain"/>
    <property type="match status" value="1"/>
</dbReference>
<evidence type="ECO:0000256" key="9">
    <source>
        <dbReference type="ARBA" id="ARBA00022723"/>
    </source>
</evidence>
<keyword evidence="6" id="KW-0963">Cytoplasm</keyword>
<sequence>MTSLHFVVHPLPGTDDQLNDRLKEVAEKISRHGFTSPPALSALRNLVIVQCALGPNYVALLLEDSRVCRVPFNVLNERLDLNKNDNKTKPDKSEKTDRTAARSNTFVVESPLVLVSDALGSSTSQSSGRWGSGSSNSASRSNSSNNNNNNNNNNQQGYNRMARAVVNRGRRSGVIVGARPLVPASVVPEELINQCQVVLQGKSRNLIIRELQRTNLDVNLAVNNLLSRDDEGEDNDEDSQDSYMPVRSSVSDDLISLLDAGADHPSVVIDADVMFNEDMFGYSSLRNRGSGARSRLAGERERDIDRDRDRESIFRIRDRRRLMESSLREESMKALDSKSDSSIGENKKTTTSPPPSPLVFGEDLQFWTEKDGSFPRFSHIAAMHSELVAVSTNGQLYGWKWSDSEPYRSLENASNHHPKAAALGLTGEKIVGLSACSVRASVFLESGKVATWVDDSLNIVAAKLEHMAQTFPEFQTDKIVSLHTCSLYTCARLESGALYWWGVMPFGQRKKLLEKNKSKKKKNKDNNVSSEVVAGSLVCLRNSPMYHSGALGFTTIDGVPKVGQLIDSAWSLNDTCRFKIIRASVNDTKVETKVENKSSDSKPDMPPPPSPASSTCSDHSGTSIVSPVSLKRKKTPTPVKEMEKKDEENWPLKNVIFVEDIKTVPIGKVLKVDGAYAAIKFQQKDADQMGSASKEDPSAVLQDCRLLRKDELQVLRGSSAPRIPDCFQKIPKKVTIVENGHILAVAVDCEGIHVIARSGARLSYMVYNLSSGKVEQNSPFPTDTQSFLGNFDRPITLHNSGEESPVLLRDGCGAIYPLAKDCTDGIRDPLWLDLPPVRCLSVRAQCLANVASNMKNKAVIIVLAVEHQTLIPHILRCDLEKVRSIMSSLEPGHSPSTSTSSQQSQRAVHEILSERCDGSRNILHTCVAVCVPSSNKDCELESSTPGSYNPCLDTFNAVSSAVETLASIQARGADPTNRGVTLREMMRRASTTARAVSGLDVRESDSIAIPTLSWPADPPVFDALRADNERPSLSRQSSSGFSSAVGSIPEYSTTSMPPVKLEEKERKSNALQILKLLCESPALHPHLLELLSAKNAEGCTPFMQAVCGRAYSAALLLLDIAKKVALKDKEVDKNTLMIGSLCCCTECARVCHKGHDCKLKRTSPTAYCDCWEKCKCKALIAGNPAARLELLNKLLSETDLVTHPNSRGENILLFLVQTVGRQLIEQRACRPARTRMGGPRKNPVSEIADVEMPEHDLEPPRFSRQALEKILENWTAVKAMLLCGRKEHSSSPDVLYEEQMYLESQGGTARLDKFTHSLLLKCTGVDMLDALLTTLIREIQNDNIEGRKAEAKQVARRFLRSVARIFVVLNVEMVPLSGKRRSTGTIPCQAIYKCKRAFQALISIAIEELCEIANSLIAPVRMGVARPTAPFNQLSASIEAIQEQVEQSRKNSQRQRNQWGSEEIFSVDPLPPRPSSADHHSQPMAYIPRSGSPQPMEQGERTRERDEDEMISGDVEEVEVVEGLVGDEDQSDRHSEREEEHQSDHSDQEQPQQEQDEAGGESDMDLDLLAESESDSESSHSNQDNASIQRSAVTAATAGSDAGLGSLAYFSEDSGESSNQDDDDESEAAESEEPDADELPYPDEQLERRSNAGSHGQRTLQAPQTMQWAIRQREPPANRTQASTGNTSTTGTLLRAGGSGLIYIDPSTFRRTPTVTASTNANQECVVTMATTASQLARAFGIVVRQIADLMAMLQDYHTLAPNLRRVLEVTEQDALDQQYYLNRHLKPTWDWLITVMDSTEAQLRFGSALSNSTDPASPSHPLHSNYVRNLRERSSREEQRVSQVLDNRRRTRFGTLTASDGNSARRDFLNYALSLMRAHNDEHSDSLPVIDISALRHVAYVFDALIYFLRSGTDTDTEVLRDGISVHSWQDHELNDNEEHDDDPVNSVALDSESVDGDSDVGGRTGRKHPFFQRSDSTIFLGCPPPDPFSIPLVEALPLADLPHLLQPNSRREDLFGIARQAIHHGETEESSNDAAAATGSSGGLGGILSSSPFEKKMPVHLSLSLRLQEQQNVSASTVEASTSTSERQETASTSVIVKPAGQAMMVVNTTTSAGSSFSSAVSSSLATSSATTTTIASNIIDVATAATEAVNALIAPTGPTPMDTSDVDARSQQTVLQSISAAASALNSTPQSVKQEVISLSTQQQQASVIVHASSAQGGTSAPPVAPLSASSNLPTGPLFTSSNSSVGGSAIAGNTSVGNASSGSSTRVVVVSSDSIEMVAAPQSAVSQVSASIQTGLGSDGAQAPAVVPSASTGQPSSSSSVAAVTPIASQSSSGLASASTSDPPVVIADSNMLQIVPGTSDAQVDLVGANENVSNTVVIETSRAPTSGAASRTQNLIGQQVSHDILLGRWRLCLDLFGRVFCDDVGAEAGSVIHELGGFPVKESRFRREMEKIRNSQQRDLSLEVERDRTSLITQTFKQLNTQFNRRTNATGPPLAVHKVKVTFKDEPGEGSGVARSFYTAMANAVLTSEKLPSLEGVLVGGKSLQYNLIQRLRSRERERERMRSALQRRTRDTRRTLSYDAPPFYMPSDSSTSSSGGGAGGGSGSSGGGGGGGSGGGAGRRSSSSNNDQPTSENDSSSNYRRQLGERLYPKVRDLQPSMAAKITGMLLELSPAQLLLLLASEESLRQRVDEAMEIILSHNNRDMNPENLLDLDIFNLTADKNKKSNNVERRSDVDEEEDLEDNAPLFWQPGKRGFYSPHPGKSSPERLNAFRNVGRVIGLCLLQNEMCPLFLNRHVIKYILGRKIGWHDLAFFDPVMYESLRQLVVDSETKDASLLFAALDMNFCMELCAEEGGETVELIAGGADIEVNAQNVHDYVRRYAEYRMVKVAEKALKHLKLGVFDVIPANSLDGLTAEDFRLLLNGVGDINVQTLISYTSFNDESGESSEKVQRFKRWFWSVVEKMNNHERQDLVYFWTSSPALPASEEGFQPMPSITIRPADDDHLPTANTCISRLYIPLYSTKAILRSKVLLAIKTKAFGFV</sequence>
<evidence type="ECO:0000256" key="2">
    <source>
        <dbReference type="ARBA" id="ARBA00004123"/>
    </source>
</evidence>
<evidence type="ECO:0000256" key="5">
    <source>
        <dbReference type="ARBA" id="ARBA00012485"/>
    </source>
</evidence>
<feature type="domain" description="HECT" evidence="17">
    <location>
        <begin position="2762"/>
        <end position="3046"/>
    </location>
</feature>
<feature type="compositionally biased region" description="Low complexity" evidence="16">
    <location>
        <begin position="2311"/>
        <end position="2327"/>
    </location>
</feature>
<dbReference type="SUPFAM" id="SSF63570">
    <property type="entry name" value="PABC (PABP) domain"/>
    <property type="match status" value="1"/>
</dbReference>
<keyword evidence="10" id="KW-0863">Zinc-finger</keyword>
<feature type="compositionally biased region" description="Polar residues" evidence="16">
    <location>
        <begin position="1582"/>
        <end position="1594"/>
    </location>
</feature>
<feature type="region of interest" description="Disordered" evidence="16">
    <location>
        <begin position="120"/>
        <end position="157"/>
    </location>
</feature>
<dbReference type="FunFam" id="1.10.8.10:FF:000009">
    <property type="entry name" value="Putative E3 ubiquitin-protein ligase UBR5"/>
    <property type="match status" value="1"/>
</dbReference>
<dbReference type="Pfam" id="PF11547">
    <property type="entry name" value="E3_UbLigase_EDD"/>
    <property type="match status" value="1"/>
</dbReference>
<keyword evidence="12" id="KW-0862">Zinc</keyword>
<name>A0A812AIW5_ACAPH</name>
<feature type="active site" description="Glycyl thioester intermediate" evidence="15">
    <location>
        <position position="3015"/>
    </location>
</feature>
<dbReference type="SMART" id="SM00396">
    <property type="entry name" value="ZnF_UBR1"/>
    <property type="match status" value="1"/>
</dbReference>
<evidence type="ECO:0000256" key="12">
    <source>
        <dbReference type="ARBA" id="ARBA00022833"/>
    </source>
</evidence>
<keyword evidence="20" id="KW-1185">Reference proteome</keyword>
<dbReference type="Gene3D" id="1.10.1900.10">
    <property type="entry name" value="c-terminal domain of poly(a) binding protein"/>
    <property type="match status" value="1"/>
</dbReference>
<feature type="compositionally biased region" description="Acidic residues" evidence="16">
    <location>
        <begin position="1554"/>
        <end position="1576"/>
    </location>
</feature>
<dbReference type="SUPFAM" id="SSF50985">
    <property type="entry name" value="RCC1/BLIP-II"/>
    <property type="match status" value="1"/>
</dbReference>
<evidence type="ECO:0000256" key="1">
    <source>
        <dbReference type="ARBA" id="ARBA00000885"/>
    </source>
</evidence>
<dbReference type="FunFam" id="1.10.1900.10:FF:000002">
    <property type="entry name" value="E3 ubiquitin-protein ligase UBR5 isoform X1"/>
    <property type="match status" value="1"/>
</dbReference>
<dbReference type="GO" id="GO:0034450">
    <property type="term" value="F:ubiquitin-ubiquitin ligase activity"/>
    <property type="evidence" value="ECO:0007669"/>
    <property type="project" value="TreeGrafter"/>
</dbReference>
<comment type="catalytic activity">
    <reaction evidence="1">
        <text>S-ubiquitinyl-[E2 ubiquitin-conjugating enzyme]-L-cysteine + [acceptor protein]-L-lysine = [E2 ubiquitin-conjugating enzyme]-L-cysteine + N(6)-ubiquitinyl-[acceptor protein]-L-lysine.</text>
        <dbReference type="EC" id="2.3.2.26"/>
    </reaction>
</comment>
<evidence type="ECO:0000256" key="4">
    <source>
        <dbReference type="ARBA" id="ARBA00004906"/>
    </source>
</evidence>
<evidence type="ECO:0000256" key="13">
    <source>
        <dbReference type="ARBA" id="ARBA00023242"/>
    </source>
</evidence>
<reference evidence="19" key="1">
    <citation type="submission" date="2021-01" db="EMBL/GenBank/DDBJ databases">
        <authorList>
            <person name="Li R."/>
            <person name="Bekaert M."/>
        </authorList>
    </citation>
    <scope>NUCLEOTIDE SEQUENCE</scope>
    <source>
        <strain evidence="19">Farmed</strain>
    </source>
</reference>
<dbReference type="SMART" id="SM00119">
    <property type="entry name" value="HECTc"/>
    <property type="match status" value="1"/>
</dbReference>
<organism evidence="19 20">
    <name type="scientific">Acanthosepion pharaonis</name>
    <name type="common">Pharaoh cuttlefish</name>
    <name type="synonym">Sepia pharaonis</name>
    <dbReference type="NCBI Taxonomy" id="158019"/>
    <lineage>
        <taxon>Eukaryota</taxon>
        <taxon>Metazoa</taxon>
        <taxon>Spiralia</taxon>
        <taxon>Lophotrochozoa</taxon>
        <taxon>Mollusca</taxon>
        <taxon>Cephalopoda</taxon>
        <taxon>Coleoidea</taxon>
        <taxon>Decapodiformes</taxon>
        <taxon>Sepiida</taxon>
        <taxon>Sepiina</taxon>
        <taxon>Sepiidae</taxon>
        <taxon>Acanthosepion</taxon>
    </lineage>
</organism>
<comment type="similarity">
    <text evidence="14">Belongs to the UBR5 family.</text>
</comment>
<dbReference type="Pfam" id="PF00658">
    <property type="entry name" value="MLLE"/>
    <property type="match status" value="1"/>
</dbReference>
<feature type="region of interest" description="Disordered" evidence="16">
    <location>
        <begin position="1029"/>
        <end position="1064"/>
    </location>
</feature>
<dbReference type="EC" id="2.3.2.26" evidence="5"/>
<comment type="caution">
    <text evidence="19">The sequence shown here is derived from an EMBL/GenBank/DDBJ whole genome shotgun (WGS) entry which is preliminary data.</text>
</comment>
<feature type="region of interest" description="Disordered" evidence="16">
    <location>
        <begin position="590"/>
        <end position="645"/>
    </location>
</feature>
<evidence type="ECO:0000256" key="11">
    <source>
        <dbReference type="ARBA" id="ARBA00022786"/>
    </source>
</evidence>